<comment type="function">
    <text evidence="6">Also exhibits azoreductase activity. Catalyzes the reductive cleavage of the azo bond in aromatic azo compounds to the corresponding amines.</text>
</comment>
<evidence type="ECO:0000256" key="4">
    <source>
        <dbReference type="ARBA" id="ARBA00023027"/>
    </source>
</evidence>
<evidence type="ECO:0000256" key="1">
    <source>
        <dbReference type="ARBA" id="ARBA00022630"/>
    </source>
</evidence>
<dbReference type="InterPro" id="IPR003680">
    <property type="entry name" value="Flavodoxin_fold"/>
</dbReference>
<dbReference type="HAMAP" id="MF_01216">
    <property type="entry name" value="Azoreductase_type1"/>
    <property type="match status" value="1"/>
</dbReference>
<dbReference type="GO" id="GO:0016652">
    <property type="term" value="F:oxidoreductase activity, acting on NAD(P)H as acceptor"/>
    <property type="evidence" value="ECO:0007669"/>
    <property type="project" value="UniProtKB-UniRule"/>
</dbReference>
<dbReference type="GO" id="GO:0016655">
    <property type="term" value="F:oxidoreductase activity, acting on NAD(P)H, quinone or similar compound as acceptor"/>
    <property type="evidence" value="ECO:0007669"/>
    <property type="project" value="InterPro"/>
</dbReference>
<sequence>MTTVLYITANPGNEETSYSLGVGQEFVKTYQSANPEDEVIHLDLFKMGIPQLDSDIFSGWGKMSTGMPFNELTDIEKEKISRLAELVDQFIAADKYVFVNPIWNFSFPTVMKAYLDALCVAGKTFRYVSGKGRVGLLQDKKAIHIQASGSVLSQGSAYADWEMGHRHLSVIMEFFGISEFEGIFVEGTAAAPEQARKIKEDAVQKAHKIASSF</sequence>
<name>A0A934MMJ8_9BACL</name>
<evidence type="ECO:0000313" key="9">
    <source>
        <dbReference type="Proteomes" id="UP000640274"/>
    </source>
</evidence>
<comment type="function">
    <text evidence="6">Quinone reductase that provides resistance to thiol-specific stress caused by electrophilic quinones.</text>
</comment>
<evidence type="ECO:0000256" key="6">
    <source>
        <dbReference type="HAMAP-Rule" id="MF_01216"/>
    </source>
</evidence>
<dbReference type="Gene3D" id="3.40.50.360">
    <property type="match status" value="1"/>
</dbReference>
<comment type="caution">
    <text evidence="6">Lacks conserved residue(s) required for the propagation of feature annotation.</text>
</comment>
<dbReference type="EMBL" id="JAELUP010000003">
    <property type="protein sequence ID" value="MBJ6360011.1"/>
    <property type="molecule type" value="Genomic_DNA"/>
</dbReference>
<dbReference type="PANTHER" id="PTHR43741:SF7">
    <property type="entry name" value="FMN-DEPENDENT NADH:QUINONE OXIDOREDUCTASE"/>
    <property type="match status" value="1"/>
</dbReference>
<dbReference type="InterPro" id="IPR023048">
    <property type="entry name" value="NADH:quinone_OxRdtase_FMN_depd"/>
</dbReference>
<dbReference type="EC" id="1.6.5.-" evidence="6"/>
<dbReference type="InterPro" id="IPR029039">
    <property type="entry name" value="Flavoprotein-like_sf"/>
</dbReference>
<dbReference type="InterPro" id="IPR050104">
    <property type="entry name" value="FMN-dep_NADH:Q_OxRdtase_AzoR1"/>
</dbReference>
<keyword evidence="9" id="KW-1185">Reference proteome</keyword>
<organism evidence="8 9">
    <name type="scientific">Paenibacillus roseus</name>
    <dbReference type="NCBI Taxonomy" id="2798579"/>
    <lineage>
        <taxon>Bacteria</taxon>
        <taxon>Bacillati</taxon>
        <taxon>Bacillota</taxon>
        <taxon>Bacilli</taxon>
        <taxon>Bacillales</taxon>
        <taxon>Paenibacillaceae</taxon>
        <taxon>Paenibacillus</taxon>
    </lineage>
</organism>
<gene>
    <name evidence="6" type="primary">azoR</name>
    <name evidence="8" type="ORF">JFN88_01570</name>
</gene>
<dbReference type="AlphaFoldDB" id="A0A934MMJ8"/>
<protein>
    <recommendedName>
        <fullName evidence="6">FMN dependent NADH:quinone oxidoreductase</fullName>
        <ecNumber evidence="6">1.6.5.-</ecNumber>
    </recommendedName>
    <alternativeName>
        <fullName evidence="6">Azo-dye reductase</fullName>
    </alternativeName>
    <alternativeName>
        <fullName evidence="6">FMN-dependent NADH-azo compound oxidoreductase</fullName>
    </alternativeName>
    <alternativeName>
        <fullName evidence="6">FMN-dependent NADH-azoreductase</fullName>
        <ecNumber evidence="6">1.7.1.17</ecNumber>
    </alternativeName>
</protein>
<dbReference type="PANTHER" id="PTHR43741">
    <property type="entry name" value="FMN-DEPENDENT NADH-AZOREDUCTASE 1"/>
    <property type="match status" value="1"/>
</dbReference>
<dbReference type="RefSeq" id="WP_199017536.1">
    <property type="nucleotide sequence ID" value="NZ_JAELUP010000003.1"/>
</dbReference>
<evidence type="ECO:0000259" key="7">
    <source>
        <dbReference type="Pfam" id="PF02525"/>
    </source>
</evidence>
<accession>A0A934MMJ8</accession>
<keyword evidence="2 6" id="KW-0288">FMN</keyword>
<dbReference type="GO" id="GO:0010181">
    <property type="term" value="F:FMN binding"/>
    <property type="evidence" value="ECO:0007669"/>
    <property type="project" value="UniProtKB-UniRule"/>
</dbReference>
<evidence type="ECO:0000313" key="8">
    <source>
        <dbReference type="EMBL" id="MBJ6360011.1"/>
    </source>
</evidence>
<evidence type="ECO:0000256" key="2">
    <source>
        <dbReference type="ARBA" id="ARBA00022643"/>
    </source>
</evidence>
<feature type="domain" description="Flavodoxin-like fold" evidence="7">
    <location>
        <begin position="3"/>
        <end position="208"/>
    </location>
</feature>
<comment type="subunit">
    <text evidence="6">Homodimer.</text>
</comment>
<keyword evidence="3 6" id="KW-0560">Oxidoreductase</keyword>
<evidence type="ECO:0000256" key="3">
    <source>
        <dbReference type="ARBA" id="ARBA00023002"/>
    </source>
</evidence>
<keyword evidence="4 6" id="KW-0520">NAD</keyword>
<dbReference type="SUPFAM" id="SSF52218">
    <property type="entry name" value="Flavoproteins"/>
    <property type="match status" value="1"/>
</dbReference>
<comment type="cofactor">
    <cofactor evidence="6">
        <name>FMN</name>
        <dbReference type="ChEBI" id="CHEBI:58210"/>
    </cofactor>
    <text evidence="6">Binds 1 FMN per subunit.</text>
</comment>
<feature type="binding site" evidence="6">
    <location>
        <begin position="17"/>
        <end position="19"/>
    </location>
    <ligand>
        <name>FMN</name>
        <dbReference type="ChEBI" id="CHEBI:58210"/>
    </ligand>
</feature>
<keyword evidence="1 6" id="KW-0285">Flavoprotein</keyword>
<dbReference type="GO" id="GO:0009055">
    <property type="term" value="F:electron transfer activity"/>
    <property type="evidence" value="ECO:0007669"/>
    <property type="project" value="UniProtKB-UniRule"/>
</dbReference>
<proteinExistence type="inferred from homology"/>
<dbReference type="Pfam" id="PF02525">
    <property type="entry name" value="Flavodoxin_2"/>
    <property type="match status" value="1"/>
</dbReference>
<reference evidence="8" key="1">
    <citation type="submission" date="2020-12" db="EMBL/GenBank/DDBJ databases">
        <authorList>
            <person name="Huq M.A."/>
        </authorList>
    </citation>
    <scope>NUCLEOTIDE SEQUENCE</scope>
    <source>
        <strain evidence="8">MAHUQ-46</strain>
    </source>
</reference>
<comment type="catalytic activity">
    <reaction evidence="5">
        <text>N,N-dimethyl-1,4-phenylenediamine + anthranilate + 2 NAD(+) = 2-(4-dimethylaminophenyl)diazenylbenzoate + 2 NADH + 2 H(+)</text>
        <dbReference type="Rhea" id="RHEA:55872"/>
        <dbReference type="ChEBI" id="CHEBI:15378"/>
        <dbReference type="ChEBI" id="CHEBI:15783"/>
        <dbReference type="ChEBI" id="CHEBI:16567"/>
        <dbReference type="ChEBI" id="CHEBI:57540"/>
        <dbReference type="ChEBI" id="CHEBI:57945"/>
        <dbReference type="ChEBI" id="CHEBI:71579"/>
        <dbReference type="EC" id="1.7.1.17"/>
    </reaction>
    <physiologicalReaction direction="right-to-left" evidence="5">
        <dbReference type="Rhea" id="RHEA:55874"/>
    </physiologicalReaction>
</comment>
<dbReference type="EC" id="1.7.1.17" evidence="6"/>
<comment type="caution">
    <text evidence="8">The sequence shown here is derived from an EMBL/GenBank/DDBJ whole genome shotgun (WGS) entry which is preliminary data.</text>
</comment>
<comment type="similarity">
    <text evidence="6">Belongs to the azoreductase type 1 family.</text>
</comment>
<comment type="catalytic activity">
    <reaction evidence="6">
        <text>2 a quinone + NADH + H(+) = 2 a 1,4-benzosemiquinone + NAD(+)</text>
        <dbReference type="Rhea" id="RHEA:65952"/>
        <dbReference type="ChEBI" id="CHEBI:15378"/>
        <dbReference type="ChEBI" id="CHEBI:57540"/>
        <dbReference type="ChEBI" id="CHEBI:57945"/>
        <dbReference type="ChEBI" id="CHEBI:132124"/>
        <dbReference type="ChEBI" id="CHEBI:134225"/>
    </reaction>
</comment>
<evidence type="ECO:0000256" key="5">
    <source>
        <dbReference type="ARBA" id="ARBA00048542"/>
    </source>
</evidence>
<dbReference type="Proteomes" id="UP000640274">
    <property type="component" value="Unassembled WGS sequence"/>
</dbReference>